<comment type="caution">
    <text evidence="1">The sequence shown here is derived from an EMBL/GenBank/DDBJ whole genome shotgun (WGS) entry which is preliminary data.</text>
</comment>
<sequence length="96" mass="11466">MAVLFMNQFLLIRCDYLFAFQEDYLCHIHYNYKIVDIFILVFMQVVMLNISKKDEDGLILANLSSFVPFTKKATTKCTVYKIWHFIIDFNPKNQEL</sequence>
<proteinExistence type="predicted"/>
<gene>
    <name evidence="1" type="ORF">T02_14115</name>
</gene>
<protein>
    <submittedName>
        <fullName evidence="1">Uncharacterized protein</fullName>
    </submittedName>
</protein>
<name>A0A0V1LU46_9BILA</name>
<accession>A0A0V1LU46</accession>
<reference evidence="1 2" key="1">
    <citation type="submission" date="2015-05" db="EMBL/GenBank/DDBJ databases">
        <title>Evolution of Trichinella species and genotypes.</title>
        <authorList>
            <person name="Korhonen P.K."/>
            <person name="Edoardo P."/>
            <person name="Giuseppe L.R."/>
            <person name="Gasser R.B."/>
        </authorList>
    </citation>
    <scope>NUCLEOTIDE SEQUENCE [LARGE SCALE GENOMIC DNA]</scope>
    <source>
        <strain evidence="1">ISS10</strain>
    </source>
</reference>
<dbReference type="EMBL" id="JYDW01000003">
    <property type="protein sequence ID" value="KRZ63039.1"/>
    <property type="molecule type" value="Genomic_DNA"/>
</dbReference>
<keyword evidence="2" id="KW-1185">Reference proteome</keyword>
<dbReference type="AlphaFoldDB" id="A0A0V1LU46"/>
<evidence type="ECO:0000313" key="1">
    <source>
        <dbReference type="EMBL" id="KRZ63039.1"/>
    </source>
</evidence>
<organism evidence="1 2">
    <name type="scientific">Trichinella nativa</name>
    <dbReference type="NCBI Taxonomy" id="6335"/>
    <lineage>
        <taxon>Eukaryota</taxon>
        <taxon>Metazoa</taxon>
        <taxon>Ecdysozoa</taxon>
        <taxon>Nematoda</taxon>
        <taxon>Enoplea</taxon>
        <taxon>Dorylaimia</taxon>
        <taxon>Trichinellida</taxon>
        <taxon>Trichinellidae</taxon>
        <taxon>Trichinella</taxon>
    </lineage>
</organism>
<dbReference type="Proteomes" id="UP000054721">
    <property type="component" value="Unassembled WGS sequence"/>
</dbReference>
<evidence type="ECO:0000313" key="2">
    <source>
        <dbReference type="Proteomes" id="UP000054721"/>
    </source>
</evidence>